<name>A0A0F9A0U4_9ZZZZ</name>
<dbReference type="PANTHER" id="PTHR42244">
    <property type="entry name" value="ANTITOXIN VAPB3-RELATED"/>
    <property type="match status" value="1"/>
</dbReference>
<comment type="caution">
    <text evidence="1">The sequence shown here is derived from an EMBL/GenBank/DDBJ whole genome shotgun (WGS) entry which is preliminary data.</text>
</comment>
<reference evidence="1" key="1">
    <citation type="journal article" date="2015" name="Nature">
        <title>Complex archaea that bridge the gap between prokaryotes and eukaryotes.</title>
        <authorList>
            <person name="Spang A."/>
            <person name="Saw J.H."/>
            <person name="Jorgensen S.L."/>
            <person name="Zaremba-Niedzwiedzka K."/>
            <person name="Martijn J."/>
            <person name="Lind A.E."/>
            <person name="van Eijk R."/>
            <person name="Schleper C."/>
            <person name="Guy L."/>
            <person name="Ettema T.J."/>
        </authorList>
    </citation>
    <scope>NUCLEOTIDE SEQUENCE</scope>
</reference>
<accession>A0A0F9A0U4</accession>
<protein>
    <recommendedName>
        <fullName evidence="2">Ribbon-helix-helix protein CopG domain-containing protein</fullName>
    </recommendedName>
</protein>
<dbReference type="EMBL" id="LAZR01045062">
    <property type="protein sequence ID" value="KKK99768.1"/>
    <property type="molecule type" value="Genomic_DNA"/>
</dbReference>
<organism evidence="1">
    <name type="scientific">marine sediment metagenome</name>
    <dbReference type="NCBI Taxonomy" id="412755"/>
    <lineage>
        <taxon>unclassified sequences</taxon>
        <taxon>metagenomes</taxon>
        <taxon>ecological metagenomes</taxon>
    </lineage>
</organism>
<evidence type="ECO:0008006" key="2">
    <source>
        <dbReference type="Google" id="ProtNLM"/>
    </source>
</evidence>
<gene>
    <name evidence="1" type="ORF">LCGC14_2629410</name>
</gene>
<evidence type="ECO:0000313" key="1">
    <source>
        <dbReference type="EMBL" id="KKK99768.1"/>
    </source>
</evidence>
<sequence length="78" mass="9367">MTNISVRIDPELKEMMDKFKDLNWSAVIRDAIKKRIENETERNLAKAVLINERIIKKAPKDFNSSDIIRRFREERYSK</sequence>
<dbReference type="PANTHER" id="PTHR42244:SF2">
    <property type="entry name" value="ANTITOXIN VAPB3-RELATED"/>
    <property type="match status" value="1"/>
</dbReference>
<dbReference type="AlphaFoldDB" id="A0A0F9A0U4"/>
<dbReference type="InterPro" id="IPR039709">
    <property type="entry name" value="VapB3-like"/>
</dbReference>
<proteinExistence type="predicted"/>